<evidence type="ECO:0008006" key="3">
    <source>
        <dbReference type="Google" id="ProtNLM"/>
    </source>
</evidence>
<name>A0A2V4WVN3_9FLAO</name>
<accession>A0A2V4WVN3</accession>
<dbReference type="EMBL" id="QJTD01000004">
    <property type="protein sequence ID" value="PYE80642.1"/>
    <property type="molecule type" value="Genomic_DNA"/>
</dbReference>
<evidence type="ECO:0000313" key="1">
    <source>
        <dbReference type="EMBL" id="PYE80642.1"/>
    </source>
</evidence>
<dbReference type="AlphaFoldDB" id="A0A2V4WVN3"/>
<organism evidence="1 2">
    <name type="scientific">Winogradskyella epiphytica</name>
    <dbReference type="NCBI Taxonomy" id="262005"/>
    <lineage>
        <taxon>Bacteria</taxon>
        <taxon>Pseudomonadati</taxon>
        <taxon>Bacteroidota</taxon>
        <taxon>Flavobacteriia</taxon>
        <taxon>Flavobacteriales</taxon>
        <taxon>Flavobacteriaceae</taxon>
        <taxon>Winogradskyella</taxon>
    </lineage>
</organism>
<dbReference type="Proteomes" id="UP000248054">
    <property type="component" value="Unassembled WGS sequence"/>
</dbReference>
<keyword evidence="2" id="KW-1185">Reference proteome</keyword>
<sequence length="117" mass="13482">MIMKLLFIYNANSGSLNALLDASHKLISPSTYICSLCALTHDVFSENIIWKNFRTESHLDMEFYHKDEFEKLFPSINLIYPTVLKLEESQVTTILSPDVLNELSTVEELIDRIKQSI</sequence>
<protein>
    <recommendedName>
        <fullName evidence="3">GTPase</fullName>
    </recommendedName>
</protein>
<proteinExistence type="predicted"/>
<reference evidence="1 2" key="1">
    <citation type="submission" date="2018-06" db="EMBL/GenBank/DDBJ databases">
        <title>Genomic Encyclopedia of Type Strains, Phase III (KMG-III): the genomes of soil and plant-associated and newly described type strains.</title>
        <authorList>
            <person name="Whitman W."/>
        </authorList>
    </citation>
    <scope>NUCLEOTIDE SEQUENCE [LARGE SCALE GENOMIC DNA]</scope>
    <source>
        <strain evidence="1 2">CECT 7945</strain>
    </source>
</reference>
<gene>
    <name evidence="1" type="ORF">DFQ11_1046</name>
</gene>
<comment type="caution">
    <text evidence="1">The sequence shown here is derived from an EMBL/GenBank/DDBJ whole genome shotgun (WGS) entry which is preliminary data.</text>
</comment>
<evidence type="ECO:0000313" key="2">
    <source>
        <dbReference type="Proteomes" id="UP000248054"/>
    </source>
</evidence>